<organism evidence="7 8">
    <name type="scientific">Bacteroides thetaiotaomicron</name>
    <dbReference type="NCBI Taxonomy" id="818"/>
    <lineage>
        <taxon>Bacteria</taxon>
        <taxon>Pseudomonadati</taxon>
        <taxon>Bacteroidota</taxon>
        <taxon>Bacteroidia</taxon>
        <taxon>Bacteroidales</taxon>
        <taxon>Bacteroidaceae</taxon>
        <taxon>Bacteroides</taxon>
    </lineage>
</organism>
<dbReference type="AlphaFoldDB" id="A0A7J5JPX6"/>
<comment type="subcellular location">
    <subcellularLocation>
        <location evidence="1">Cell outer membrane</location>
    </subcellularLocation>
</comment>
<comment type="similarity">
    <text evidence="2">Belongs to the SusD family.</text>
</comment>
<dbReference type="InterPro" id="IPR012944">
    <property type="entry name" value="SusD_RagB_dom"/>
</dbReference>
<accession>A0A7J5JPX6</accession>
<evidence type="ECO:0000259" key="6">
    <source>
        <dbReference type="Pfam" id="PF07980"/>
    </source>
</evidence>
<evidence type="ECO:0000313" key="8">
    <source>
        <dbReference type="Proteomes" id="UP000460317"/>
    </source>
</evidence>
<evidence type="ECO:0000256" key="1">
    <source>
        <dbReference type="ARBA" id="ARBA00004442"/>
    </source>
</evidence>
<comment type="caution">
    <text evidence="7">The sequence shown here is derived from an EMBL/GenBank/DDBJ whole genome shotgun (WGS) entry which is preliminary data.</text>
</comment>
<keyword evidence="5" id="KW-0998">Cell outer membrane</keyword>
<evidence type="ECO:0000256" key="3">
    <source>
        <dbReference type="ARBA" id="ARBA00022729"/>
    </source>
</evidence>
<evidence type="ECO:0000256" key="2">
    <source>
        <dbReference type="ARBA" id="ARBA00006275"/>
    </source>
</evidence>
<dbReference type="Proteomes" id="UP000460317">
    <property type="component" value="Unassembled WGS sequence"/>
</dbReference>
<dbReference type="SUPFAM" id="SSF48452">
    <property type="entry name" value="TPR-like"/>
    <property type="match status" value="1"/>
</dbReference>
<evidence type="ECO:0000313" key="7">
    <source>
        <dbReference type="EMBL" id="KAB4453479.1"/>
    </source>
</evidence>
<proteinExistence type="inferred from homology"/>
<protein>
    <submittedName>
        <fullName evidence="7">RagB/SusD family nutrient uptake outer membrane protein</fullName>
    </submittedName>
</protein>
<dbReference type="Gene3D" id="1.25.40.390">
    <property type="match status" value="1"/>
</dbReference>
<dbReference type="RefSeq" id="WP_130041440.1">
    <property type="nucleotide sequence ID" value="NZ_RCXW01000005.1"/>
</dbReference>
<sequence>MKRIVYTFILGAALSGLLTSCEDFLDREPLSNVSPEIYFTDASQLMAYADEMYSRILPSAWGNSYSIFAQDAGTDNQVPLTAPDRFYEGQWRVPHNSGNWSFEVIYRCNFFFSQVNPRFGEDLSGVANTIGGDLQAVRHYIGEMYYLRAAEYFKRYQKFGDFPIITEPLPDDAAILTEATKRSPRNEVARFILSDLDKAATLMDGVDYATVRINRDVALLLKSRVALFEATWLKYFKGTAFVPNGEGWPGKAKDYNASYQFPSGSIENEINFFLDEAMAASKEVAEKYKNSLSTNTGVLQQSVDEPANPYFDMFSAEDMSDYKEILLWKKYVKGVNGHDVCLAVLNSNWAVGLTRGYVQNFLMQDGTPAYTHGTYADGDGYYMGDKDIRDVPVNRDTRLGLFLKTPGQKNLLIQSVLGYDVWAVEPAPRISAPAEQQYYNTGYALRKGGAWDSKYCQQNNNYTGVPIYRAAEALLNYLEASYERNGSLDNSAREYWEKLRTRAGITGSIETTIAATDMSKEAENDWAAYSGGQLLTDKTLYNIRRERRCELLSEGFRYMDLCRWRAMDQMITTPYIPEGMHIWNTPMEEWYIDNPHQEVLPLLADGSDKANVSSPDKSEYIRPYQKNPSQRCFNGFVWKMAHYLEPIRVDQMMITAPDGKTVSDSPIYQNPYWPTEANNPALQ</sequence>
<evidence type="ECO:0000256" key="5">
    <source>
        <dbReference type="ARBA" id="ARBA00023237"/>
    </source>
</evidence>
<dbReference type="PROSITE" id="PS51257">
    <property type="entry name" value="PROKAR_LIPOPROTEIN"/>
    <property type="match status" value="1"/>
</dbReference>
<name>A0A7J5JPX6_BACT4</name>
<dbReference type="InterPro" id="IPR011990">
    <property type="entry name" value="TPR-like_helical_dom_sf"/>
</dbReference>
<keyword evidence="4" id="KW-0472">Membrane</keyword>
<gene>
    <name evidence="7" type="ORF">GAN93_06995</name>
</gene>
<evidence type="ECO:0000256" key="4">
    <source>
        <dbReference type="ARBA" id="ARBA00023136"/>
    </source>
</evidence>
<dbReference type="GO" id="GO:0009279">
    <property type="term" value="C:cell outer membrane"/>
    <property type="evidence" value="ECO:0007669"/>
    <property type="project" value="UniProtKB-SubCell"/>
</dbReference>
<dbReference type="Pfam" id="PF07980">
    <property type="entry name" value="SusD_RagB"/>
    <property type="match status" value="1"/>
</dbReference>
<dbReference type="EMBL" id="WCSB01000005">
    <property type="protein sequence ID" value="KAB4453479.1"/>
    <property type="molecule type" value="Genomic_DNA"/>
</dbReference>
<feature type="domain" description="RagB/SusD" evidence="6">
    <location>
        <begin position="350"/>
        <end position="601"/>
    </location>
</feature>
<reference evidence="7 8" key="1">
    <citation type="journal article" date="2019" name="Nat. Med.">
        <title>A library of human gut bacterial isolates paired with longitudinal multiomics data enables mechanistic microbiome research.</title>
        <authorList>
            <person name="Poyet M."/>
            <person name="Groussin M."/>
            <person name="Gibbons S.M."/>
            <person name="Avila-Pacheco J."/>
            <person name="Jiang X."/>
            <person name="Kearney S.M."/>
            <person name="Perrotta A.R."/>
            <person name="Berdy B."/>
            <person name="Zhao S."/>
            <person name="Lieberman T.D."/>
            <person name="Swanson P.K."/>
            <person name="Smith M."/>
            <person name="Roesemann S."/>
            <person name="Alexander J.E."/>
            <person name="Rich S.A."/>
            <person name="Livny J."/>
            <person name="Vlamakis H."/>
            <person name="Clish C."/>
            <person name="Bullock K."/>
            <person name="Deik A."/>
            <person name="Scott J."/>
            <person name="Pierce K.A."/>
            <person name="Xavier R.J."/>
            <person name="Alm E.J."/>
        </authorList>
    </citation>
    <scope>NUCLEOTIDE SEQUENCE [LARGE SCALE GENOMIC DNA]</scope>
    <source>
        <strain evidence="7 8">BIOML-A165</strain>
    </source>
</reference>
<keyword evidence="3" id="KW-0732">Signal</keyword>